<protein>
    <submittedName>
        <fullName evidence="15">Unannotated protein</fullName>
    </submittedName>
</protein>
<dbReference type="GO" id="GO:0006508">
    <property type="term" value="P:proteolysis"/>
    <property type="evidence" value="ECO:0007669"/>
    <property type="project" value="UniProtKB-KW"/>
</dbReference>
<evidence type="ECO:0000256" key="9">
    <source>
        <dbReference type="ARBA" id="ARBA00022833"/>
    </source>
</evidence>
<evidence type="ECO:0000256" key="5">
    <source>
        <dbReference type="ARBA" id="ARBA00022692"/>
    </source>
</evidence>
<dbReference type="Gene3D" id="3.40.50.300">
    <property type="entry name" value="P-loop containing nucleotide triphosphate hydrolases"/>
    <property type="match status" value="1"/>
</dbReference>
<evidence type="ECO:0000256" key="3">
    <source>
        <dbReference type="ARBA" id="ARBA00010044"/>
    </source>
</evidence>
<dbReference type="Gene3D" id="1.20.58.760">
    <property type="entry name" value="Peptidase M41"/>
    <property type="match status" value="1"/>
</dbReference>
<dbReference type="PANTHER" id="PTHR23076">
    <property type="entry name" value="METALLOPROTEASE M41 FTSH"/>
    <property type="match status" value="1"/>
</dbReference>
<dbReference type="InterPro" id="IPR003593">
    <property type="entry name" value="AAA+_ATPase"/>
</dbReference>
<dbReference type="InterPro" id="IPR003960">
    <property type="entry name" value="ATPase_AAA_CS"/>
</dbReference>
<dbReference type="InterPro" id="IPR000642">
    <property type="entry name" value="Peptidase_M41"/>
</dbReference>
<evidence type="ECO:0000313" key="15">
    <source>
        <dbReference type="EMBL" id="CAB4897603.1"/>
    </source>
</evidence>
<dbReference type="EMBL" id="CAFBLP010000156">
    <property type="protein sequence ID" value="CAB4897603.1"/>
    <property type="molecule type" value="Genomic_DNA"/>
</dbReference>
<comment type="cofactor">
    <cofactor evidence="1">
        <name>Zn(2+)</name>
        <dbReference type="ChEBI" id="CHEBI:29105"/>
    </cofactor>
</comment>
<dbReference type="Pfam" id="PF17862">
    <property type="entry name" value="AAA_lid_3"/>
    <property type="match status" value="1"/>
</dbReference>
<keyword evidence="11" id="KW-1133">Transmembrane helix</keyword>
<evidence type="ECO:0000256" key="4">
    <source>
        <dbReference type="ARBA" id="ARBA00022670"/>
    </source>
</evidence>
<comment type="subcellular location">
    <subcellularLocation>
        <location evidence="2">Membrane</location>
    </subcellularLocation>
</comment>
<dbReference type="PANTHER" id="PTHR23076:SF97">
    <property type="entry name" value="ATP-DEPENDENT ZINC METALLOPROTEASE YME1L1"/>
    <property type="match status" value="1"/>
</dbReference>
<keyword evidence="6" id="KW-0479">Metal-binding</keyword>
<dbReference type="CDD" id="cd19501">
    <property type="entry name" value="RecA-like_FtsH"/>
    <property type="match status" value="1"/>
</dbReference>
<evidence type="ECO:0000256" key="7">
    <source>
        <dbReference type="ARBA" id="ARBA00022741"/>
    </source>
</evidence>
<evidence type="ECO:0000256" key="6">
    <source>
        <dbReference type="ARBA" id="ARBA00022723"/>
    </source>
</evidence>
<dbReference type="GO" id="GO:0004222">
    <property type="term" value="F:metalloendopeptidase activity"/>
    <property type="evidence" value="ECO:0007669"/>
    <property type="project" value="InterPro"/>
</dbReference>
<reference evidence="15" key="1">
    <citation type="submission" date="2020-05" db="EMBL/GenBank/DDBJ databases">
        <authorList>
            <person name="Chiriac C."/>
            <person name="Salcher M."/>
            <person name="Ghai R."/>
            <person name="Kavagutti S V."/>
        </authorList>
    </citation>
    <scope>NUCLEOTIDE SEQUENCE</scope>
</reference>
<organism evidence="15">
    <name type="scientific">freshwater metagenome</name>
    <dbReference type="NCBI Taxonomy" id="449393"/>
    <lineage>
        <taxon>unclassified sequences</taxon>
        <taxon>metagenomes</taxon>
        <taxon>ecological metagenomes</taxon>
    </lineage>
</organism>
<dbReference type="SUPFAM" id="SSF52540">
    <property type="entry name" value="P-loop containing nucleoside triphosphate hydrolases"/>
    <property type="match status" value="1"/>
</dbReference>
<keyword evidence="12" id="KW-0482">Metalloprotease</keyword>
<accession>A0A6J7G0X2</accession>
<keyword evidence="13" id="KW-0472">Membrane</keyword>
<dbReference type="FunFam" id="1.10.8.60:FF:000001">
    <property type="entry name" value="ATP-dependent zinc metalloprotease FtsH"/>
    <property type="match status" value="1"/>
</dbReference>
<keyword evidence="9" id="KW-0862">Zinc</keyword>
<dbReference type="NCBIfam" id="TIGR01241">
    <property type="entry name" value="FtsH_fam"/>
    <property type="match status" value="1"/>
</dbReference>
<keyword evidence="10" id="KW-0067">ATP-binding</keyword>
<dbReference type="GO" id="GO:0005524">
    <property type="term" value="F:ATP binding"/>
    <property type="evidence" value="ECO:0007669"/>
    <property type="project" value="UniProtKB-KW"/>
</dbReference>
<dbReference type="InterPro" id="IPR041569">
    <property type="entry name" value="AAA_lid_3"/>
</dbReference>
<dbReference type="GO" id="GO:0046872">
    <property type="term" value="F:metal ion binding"/>
    <property type="evidence" value="ECO:0007669"/>
    <property type="project" value="UniProtKB-KW"/>
</dbReference>
<dbReference type="PROSITE" id="PS00674">
    <property type="entry name" value="AAA"/>
    <property type="match status" value="1"/>
</dbReference>
<sequence length="436" mass="46824">MVDFLRSPARYRALGARTPKGVLLMGPPGTGKTLLARAVAGEAEVPFFSMSASEFIEMIVGVGASRVRDLFDQAKAVAPSIIFIDELDAIGRARGSTASFGGVDEREQTLNQILTEMDGFTGNENVIVLAATNRPEILDPALLRAGRFDRRVVLNPPDLAGRSAILAVHTRSVPLAADVQLDAVAAITSGMVGADLANLVNEAALMAARRDHTAVQLADFTDALERIVLGAERKIMLTEDDRRRTAFHESGHALLGMLQVGADPVRKVSIIPRGNALGVTFQSPITDRYGMGEEYIRGRIIGALGGRAAEELVYANVTTGAESDLDQVTYLARQMVGRWGMSDAIGPMSVLPAAGDEVGFFFADPRAPSEATRQLVDSESREIVEQCHERAIELLRSNRDKLESLAAALLQHETLDEIDAYRAAGVPHPDAVQPAH</sequence>
<evidence type="ECO:0000256" key="8">
    <source>
        <dbReference type="ARBA" id="ARBA00022801"/>
    </source>
</evidence>
<dbReference type="InterPro" id="IPR037219">
    <property type="entry name" value="Peptidase_M41-like"/>
</dbReference>
<evidence type="ECO:0000256" key="2">
    <source>
        <dbReference type="ARBA" id="ARBA00004370"/>
    </source>
</evidence>
<dbReference type="GO" id="GO:0016887">
    <property type="term" value="F:ATP hydrolysis activity"/>
    <property type="evidence" value="ECO:0007669"/>
    <property type="project" value="InterPro"/>
</dbReference>
<dbReference type="GO" id="GO:0005886">
    <property type="term" value="C:plasma membrane"/>
    <property type="evidence" value="ECO:0007669"/>
    <property type="project" value="TreeGrafter"/>
</dbReference>
<dbReference type="FunFam" id="3.40.50.300:FF:000001">
    <property type="entry name" value="ATP-dependent zinc metalloprotease FtsH"/>
    <property type="match status" value="1"/>
</dbReference>
<dbReference type="GO" id="GO:0030163">
    <property type="term" value="P:protein catabolic process"/>
    <property type="evidence" value="ECO:0007669"/>
    <property type="project" value="TreeGrafter"/>
</dbReference>
<dbReference type="Pfam" id="PF01434">
    <property type="entry name" value="Peptidase_M41"/>
    <property type="match status" value="1"/>
</dbReference>
<name>A0A6J7G0X2_9ZZZZ</name>
<evidence type="ECO:0000256" key="13">
    <source>
        <dbReference type="ARBA" id="ARBA00023136"/>
    </source>
</evidence>
<gene>
    <name evidence="15" type="ORF">UFOPK3376_03239</name>
</gene>
<dbReference type="GO" id="GO:0004176">
    <property type="term" value="F:ATP-dependent peptidase activity"/>
    <property type="evidence" value="ECO:0007669"/>
    <property type="project" value="InterPro"/>
</dbReference>
<dbReference type="Gene3D" id="1.10.8.60">
    <property type="match status" value="1"/>
</dbReference>
<keyword evidence="8" id="KW-0378">Hydrolase</keyword>
<evidence type="ECO:0000256" key="1">
    <source>
        <dbReference type="ARBA" id="ARBA00001947"/>
    </source>
</evidence>
<dbReference type="SUPFAM" id="SSF140990">
    <property type="entry name" value="FtsH protease domain-like"/>
    <property type="match status" value="1"/>
</dbReference>
<dbReference type="AlphaFoldDB" id="A0A6J7G0X2"/>
<evidence type="ECO:0000256" key="10">
    <source>
        <dbReference type="ARBA" id="ARBA00022840"/>
    </source>
</evidence>
<evidence type="ECO:0000256" key="11">
    <source>
        <dbReference type="ARBA" id="ARBA00022989"/>
    </source>
</evidence>
<evidence type="ECO:0000259" key="14">
    <source>
        <dbReference type="SMART" id="SM00382"/>
    </source>
</evidence>
<keyword evidence="5" id="KW-0812">Transmembrane</keyword>
<keyword evidence="4" id="KW-0645">Protease</keyword>
<proteinExistence type="inferred from homology"/>
<dbReference type="Pfam" id="PF00004">
    <property type="entry name" value="AAA"/>
    <property type="match status" value="1"/>
</dbReference>
<dbReference type="SMART" id="SM00382">
    <property type="entry name" value="AAA"/>
    <property type="match status" value="1"/>
</dbReference>
<dbReference type="InterPro" id="IPR005936">
    <property type="entry name" value="FtsH"/>
</dbReference>
<keyword evidence="7" id="KW-0547">Nucleotide-binding</keyword>
<dbReference type="FunFam" id="1.20.58.760:FF:000001">
    <property type="entry name" value="ATP-dependent zinc metalloprotease FtsH"/>
    <property type="match status" value="1"/>
</dbReference>
<dbReference type="InterPro" id="IPR003959">
    <property type="entry name" value="ATPase_AAA_core"/>
</dbReference>
<feature type="domain" description="AAA+ ATPase" evidence="14">
    <location>
        <begin position="18"/>
        <end position="158"/>
    </location>
</feature>
<dbReference type="InterPro" id="IPR027417">
    <property type="entry name" value="P-loop_NTPase"/>
</dbReference>
<comment type="similarity">
    <text evidence="3">In the C-terminal section; belongs to the peptidase M41 family.</text>
</comment>
<evidence type="ECO:0000256" key="12">
    <source>
        <dbReference type="ARBA" id="ARBA00023049"/>
    </source>
</evidence>